<evidence type="ECO:0000313" key="5">
    <source>
        <dbReference type="EMBL" id="VVE21650.1"/>
    </source>
</evidence>
<dbReference type="InterPro" id="IPR024463">
    <property type="entry name" value="Transposase_TnpC_homeodom"/>
</dbReference>
<feature type="compositionally biased region" description="Basic residues" evidence="1">
    <location>
        <begin position="226"/>
        <end position="237"/>
    </location>
</feature>
<proteinExistence type="predicted"/>
<sequence length="265" mass="29566">MIQWAVASGSGKLRPMNLPADLNHLSPKQLRTLSVELIAEVDEKNRELHYRQTRIDQLTHEMAVIKRYSFGKRSEQVDSTQASLLDESVDADIAAIEEELAQAIYRKPESSTCGCGCEMKRIGKDVVEKLDYTPGVFTVERHVRGECVCAECETLTQTSVPAHVIDKGIPTAGLLAQVLVDRYTDHLPRYRQEKIFARRPGPAALDLWAMGRRVRGTATSFGRRVARSAAHARRAARRRDSDADARSGREENASRLPVGVLPHLL</sequence>
<feature type="domain" description="Transposase IS66 zinc-finger binding" evidence="3">
    <location>
        <begin position="111"/>
        <end position="153"/>
    </location>
</feature>
<protein>
    <submittedName>
        <fullName evidence="5">IS66 family transposase</fullName>
    </submittedName>
</protein>
<dbReference type="Pfam" id="PF13005">
    <property type="entry name" value="zf-IS66"/>
    <property type="match status" value="1"/>
</dbReference>
<dbReference type="PANTHER" id="PTHR33678:SF1">
    <property type="entry name" value="BLL1576 PROTEIN"/>
    <property type="match status" value="1"/>
</dbReference>
<reference evidence="5 6" key="1">
    <citation type="submission" date="2019-08" db="EMBL/GenBank/DDBJ databases">
        <authorList>
            <person name="Peeters C."/>
        </authorList>
    </citation>
    <scope>NUCLEOTIDE SEQUENCE [LARGE SCALE GENOMIC DNA]</scope>
    <source>
        <strain evidence="5 6">LMG 31113</strain>
    </source>
</reference>
<dbReference type="InterPro" id="IPR052344">
    <property type="entry name" value="Transposase-related"/>
</dbReference>
<evidence type="ECO:0000259" key="4">
    <source>
        <dbReference type="Pfam" id="PF13007"/>
    </source>
</evidence>
<organism evidence="5 6">
    <name type="scientific">Pandoraea fibrosis</name>
    <dbReference type="NCBI Taxonomy" id="1891094"/>
    <lineage>
        <taxon>Bacteria</taxon>
        <taxon>Pseudomonadati</taxon>
        <taxon>Pseudomonadota</taxon>
        <taxon>Betaproteobacteria</taxon>
        <taxon>Burkholderiales</taxon>
        <taxon>Burkholderiaceae</taxon>
        <taxon>Pandoraea</taxon>
    </lineage>
</organism>
<dbReference type="AlphaFoldDB" id="A0A5E4WE32"/>
<evidence type="ECO:0000259" key="3">
    <source>
        <dbReference type="Pfam" id="PF13005"/>
    </source>
</evidence>
<feature type="domain" description="Transposase IS66 central" evidence="2">
    <location>
        <begin position="167"/>
        <end position="201"/>
    </location>
</feature>
<feature type="compositionally biased region" description="Basic and acidic residues" evidence="1">
    <location>
        <begin position="238"/>
        <end position="253"/>
    </location>
</feature>
<feature type="region of interest" description="Disordered" evidence="1">
    <location>
        <begin position="226"/>
        <end position="253"/>
    </location>
</feature>
<dbReference type="PANTHER" id="PTHR33678">
    <property type="entry name" value="BLL1576 PROTEIN"/>
    <property type="match status" value="1"/>
</dbReference>
<feature type="domain" description="Transposase TnpC homeodomain" evidence="4">
    <location>
        <begin position="57"/>
        <end position="99"/>
    </location>
</feature>
<dbReference type="Proteomes" id="UP000382577">
    <property type="component" value="Unassembled WGS sequence"/>
</dbReference>
<dbReference type="InterPro" id="IPR004291">
    <property type="entry name" value="Transposase_IS66_central"/>
</dbReference>
<name>A0A5E4WE32_9BURK</name>
<accession>A0A5E4WE32</accession>
<dbReference type="EMBL" id="CABPRW010000007">
    <property type="protein sequence ID" value="VVE21650.1"/>
    <property type="molecule type" value="Genomic_DNA"/>
</dbReference>
<dbReference type="Pfam" id="PF03050">
    <property type="entry name" value="DDE_Tnp_IS66"/>
    <property type="match status" value="1"/>
</dbReference>
<dbReference type="Pfam" id="PF13007">
    <property type="entry name" value="LZ_Tnp_IS66"/>
    <property type="match status" value="1"/>
</dbReference>
<evidence type="ECO:0000259" key="2">
    <source>
        <dbReference type="Pfam" id="PF03050"/>
    </source>
</evidence>
<dbReference type="InterPro" id="IPR024474">
    <property type="entry name" value="Znf_dom_IS66"/>
</dbReference>
<evidence type="ECO:0000313" key="6">
    <source>
        <dbReference type="Proteomes" id="UP000382577"/>
    </source>
</evidence>
<gene>
    <name evidence="5" type="ORF">PFI31113_03142</name>
</gene>
<evidence type="ECO:0000256" key="1">
    <source>
        <dbReference type="SAM" id="MobiDB-lite"/>
    </source>
</evidence>